<evidence type="ECO:0000256" key="13">
    <source>
        <dbReference type="ARBA" id="ARBA00034078"/>
    </source>
</evidence>
<protein>
    <recommendedName>
        <fullName evidence="4">biotin synthase</fullName>
        <ecNumber evidence="4">2.8.1.6</ecNumber>
    </recommendedName>
</protein>
<dbReference type="EC" id="2.8.1.6" evidence="4"/>
<keyword evidence="7" id="KW-0949">S-adenosyl-L-methionine</keyword>
<dbReference type="InterPro" id="IPR058240">
    <property type="entry name" value="rSAM_sf"/>
</dbReference>
<sequence>MEKQAQGVFDLIYLCAISNIRSGVCREDCKFCTQSVKWGADIKRYKEKKIEDIVNEAKLARKNKAAGFCLVTSGKSLDDKTLEYVAKVTKAILKEVDIKIIACNGTASKEALRELKKSGVSIYNHNLETSREFYPKICTTHSWDERFSTCENVKSVGLRLCSGGIFGMGESEEDRISLLNSLKKLNPDGIPLNFFIENNKLPLKATHNKQMALNIIKIFRKNFENAIIMLAGGRELVFKDKWIEAIKAGANSIVIGDYLTTKGERPDKDIEILRKEGFEIANEC</sequence>
<comment type="cofactor">
    <cofactor evidence="13">
        <name>[2Fe-2S] cluster</name>
        <dbReference type="ChEBI" id="CHEBI:190135"/>
    </cofactor>
</comment>
<dbReference type="GO" id="GO:0051539">
    <property type="term" value="F:4 iron, 4 sulfur cluster binding"/>
    <property type="evidence" value="ECO:0007669"/>
    <property type="project" value="UniProtKB-KW"/>
</dbReference>
<dbReference type="SMART" id="SM00876">
    <property type="entry name" value="BATS"/>
    <property type="match status" value="1"/>
</dbReference>
<evidence type="ECO:0000256" key="5">
    <source>
        <dbReference type="ARBA" id="ARBA00022485"/>
    </source>
</evidence>
<dbReference type="Pfam" id="PF06968">
    <property type="entry name" value="BATS"/>
    <property type="match status" value="1"/>
</dbReference>
<dbReference type="SUPFAM" id="SSF102114">
    <property type="entry name" value="Radical SAM enzymes"/>
    <property type="match status" value="1"/>
</dbReference>
<organism evidence="15">
    <name type="scientific">hydrothermal vent metagenome</name>
    <dbReference type="NCBI Taxonomy" id="652676"/>
    <lineage>
        <taxon>unclassified sequences</taxon>
        <taxon>metagenomes</taxon>
        <taxon>ecological metagenomes</taxon>
    </lineage>
</organism>
<evidence type="ECO:0000256" key="3">
    <source>
        <dbReference type="ARBA" id="ARBA00010765"/>
    </source>
</evidence>
<proteinExistence type="inferred from homology"/>
<evidence type="ECO:0000256" key="6">
    <source>
        <dbReference type="ARBA" id="ARBA00022679"/>
    </source>
</evidence>
<dbReference type="Pfam" id="PF04055">
    <property type="entry name" value="Radical_SAM"/>
    <property type="match status" value="1"/>
</dbReference>
<evidence type="ECO:0000256" key="12">
    <source>
        <dbReference type="ARBA" id="ARBA00023014"/>
    </source>
</evidence>
<dbReference type="EMBL" id="FPHK01000018">
    <property type="protein sequence ID" value="SFV55712.1"/>
    <property type="molecule type" value="Genomic_DNA"/>
</dbReference>
<dbReference type="GO" id="GO:0046872">
    <property type="term" value="F:metal ion binding"/>
    <property type="evidence" value="ECO:0007669"/>
    <property type="project" value="UniProtKB-KW"/>
</dbReference>
<dbReference type="InterPro" id="IPR007197">
    <property type="entry name" value="rSAM"/>
</dbReference>
<dbReference type="SFLD" id="SFLDG01278">
    <property type="entry name" value="biotin_synthase_like"/>
    <property type="match status" value="1"/>
</dbReference>
<dbReference type="InterPro" id="IPR006638">
    <property type="entry name" value="Elp3/MiaA/NifB-like_rSAM"/>
</dbReference>
<dbReference type="PIRSF" id="PIRSF001619">
    <property type="entry name" value="Biotin_synth"/>
    <property type="match status" value="1"/>
</dbReference>
<dbReference type="SMART" id="SM00729">
    <property type="entry name" value="Elp3"/>
    <property type="match status" value="1"/>
</dbReference>
<dbReference type="GO" id="GO:0004076">
    <property type="term" value="F:biotin synthase activity"/>
    <property type="evidence" value="ECO:0007669"/>
    <property type="project" value="UniProtKB-EC"/>
</dbReference>
<evidence type="ECO:0000256" key="8">
    <source>
        <dbReference type="ARBA" id="ARBA00022714"/>
    </source>
</evidence>
<keyword evidence="12" id="KW-0411">Iron-sulfur</keyword>
<accession>A0A1W1BQG4</accession>
<comment type="similarity">
    <text evidence="3">Belongs to the radical SAM superfamily. Biotin synthase family.</text>
</comment>
<dbReference type="CDD" id="cd01335">
    <property type="entry name" value="Radical_SAM"/>
    <property type="match status" value="1"/>
</dbReference>
<keyword evidence="5" id="KW-0004">4Fe-4S</keyword>
<name>A0A1W1BQG4_9ZZZZ</name>
<dbReference type="InterPro" id="IPR010722">
    <property type="entry name" value="BATS_dom"/>
</dbReference>
<evidence type="ECO:0000256" key="9">
    <source>
        <dbReference type="ARBA" id="ARBA00022723"/>
    </source>
</evidence>
<dbReference type="SFLD" id="SFLDG01060">
    <property type="entry name" value="BATS_domain_containing"/>
    <property type="match status" value="1"/>
</dbReference>
<keyword evidence="11" id="KW-0408">Iron</keyword>
<comment type="cofactor">
    <cofactor evidence="1">
        <name>[4Fe-4S] cluster</name>
        <dbReference type="ChEBI" id="CHEBI:49883"/>
    </cofactor>
</comment>
<dbReference type="PROSITE" id="PS51918">
    <property type="entry name" value="RADICAL_SAM"/>
    <property type="match status" value="1"/>
</dbReference>
<dbReference type="PANTHER" id="PTHR22976:SF2">
    <property type="entry name" value="BIOTIN SYNTHASE, MITOCHONDRIAL"/>
    <property type="match status" value="1"/>
</dbReference>
<dbReference type="UniPathway" id="UPA00078">
    <property type="reaction ID" value="UER00162"/>
</dbReference>
<keyword evidence="6 15" id="KW-0808">Transferase</keyword>
<dbReference type="SFLD" id="SFLDS00029">
    <property type="entry name" value="Radical_SAM"/>
    <property type="match status" value="1"/>
</dbReference>
<dbReference type="InterPro" id="IPR024177">
    <property type="entry name" value="Biotin_synthase"/>
</dbReference>
<evidence type="ECO:0000256" key="4">
    <source>
        <dbReference type="ARBA" id="ARBA00012236"/>
    </source>
</evidence>
<feature type="domain" description="Radical SAM core" evidence="14">
    <location>
        <begin position="8"/>
        <end position="234"/>
    </location>
</feature>
<keyword evidence="10" id="KW-0093">Biotin biosynthesis</keyword>
<dbReference type="AlphaFoldDB" id="A0A1W1BQG4"/>
<evidence type="ECO:0000256" key="2">
    <source>
        <dbReference type="ARBA" id="ARBA00004942"/>
    </source>
</evidence>
<evidence type="ECO:0000259" key="14">
    <source>
        <dbReference type="PROSITE" id="PS51918"/>
    </source>
</evidence>
<dbReference type="GO" id="GO:0051537">
    <property type="term" value="F:2 iron, 2 sulfur cluster binding"/>
    <property type="evidence" value="ECO:0007669"/>
    <property type="project" value="UniProtKB-KW"/>
</dbReference>
<dbReference type="GO" id="GO:0009102">
    <property type="term" value="P:biotin biosynthetic process"/>
    <property type="evidence" value="ECO:0007669"/>
    <property type="project" value="UniProtKB-UniPathway"/>
</dbReference>
<evidence type="ECO:0000256" key="7">
    <source>
        <dbReference type="ARBA" id="ARBA00022691"/>
    </source>
</evidence>
<keyword evidence="8" id="KW-0001">2Fe-2S</keyword>
<gene>
    <name evidence="15" type="ORF">MNB_SM-6-503</name>
</gene>
<dbReference type="HAMAP" id="MF_01694">
    <property type="entry name" value="BioB"/>
    <property type="match status" value="1"/>
</dbReference>
<dbReference type="Gene3D" id="3.20.20.70">
    <property type="entry name" value="Aldolase class I"/>
    <property type="match status" value="1"/>
</dbReference>
<dbReference type="NCBIfam" id="NF006308">
    <property type="entry name" value="PRK08508.1"/>
    <property type="match status" value="1"/>
</dbReference>
<keyword evidence="9" id="KW-0479">Metal-binding</keyword>
<dbReference type="NCBIfam" id="TIGR00433">
    <property type="entry name" value="bioB"/>
    <property type="match status" value="1"/>
</dbReference>
<evidence type="ECO:0000313" key="15">
    <source>
        <dbReference type="EMBL" id="SFV55712.1"/>
    </source>
</evidence>
<evidence type="ECO:0000256" key="10">
    <source>
        <dbReference type="ARBA" id="ARBA00022756"/>
    </source>
</evidence>
<dbReference type="InterPro" id="IPR013785">
    <property type="entry name" value="Aldolase_TIM"/>
</dbReference>
<evidence type="ECO:0000256" key="11">
    <source>
        <dbReference type="ARBA" id="ARBA00023004"/>
    </source>
</evidence>
<comment type="pathway">
    <text evidence="2">Cofactor biosynthesis; biotin biosynthesis; biotin from 7,8-diaminononanoate: step 2/2.</text>
</comment>
<dbReference type="InterPro" id="IPR002684">
    <property type="entry name" value="Biotin_synth/BioAB"/>
</dbReference>
<evidence type="ECO:0000256" key="1">
    <source>
        <dbReference type="ARBA" id="ARBA00001966"/>
    </source>
</evidence>
<dbReference type="PANTHER" id="PTHR22976">
    <property type="entry name" value="BIOTIN SYNTHASE"/>
    <property type="match status" value="1"/>
</dbReference>
<reference evidence="15" key="1">
    <citation type="submission" date="2016-10" db="EMBL/GenBank/DDBJ databases">
        <authorList>
            <person name="de Groot N.N."/>
        </authorList>
    </citation>
    <scope>NUCLEOTIDE SEQUENCE</scope>
</reference>